<dbReference type="InterPro" id="IPR056884">
    <property type="entry name" value="NPHP3-like_N"/>
</dbReference>
<dbReference type="Proteomes" id="UP000801428">
    <property type="component" value="Unassembled WGS sequence"/>
</dbReference>
<keyword evidence="4" id="KW-0862">Zinc</keyword>
<dbReference type="Gene3D" id="3.30.160.60">
    <property type="entry name" value="Classic Zinc Finger"/>
    <property type="match status" value="2"/>
</dbReference>
<sequence length="587" mass="67448">MQFFKKKMWRQLFQALWKTFEFEFGAILRNMREHMTLIQSQATITQFTEVLRIQEAAKLAMDSQKEAEVQRRREVVRQWLSAANCEADQETFAGIRNGFPRSGQWLFQTNRFVSWFDPLYCQTHLLWLNGIPGAGKTILNSKIIEEARKLQGVSIFADYAASFQSNTNAFAVSQTTDLDALNLDEQDVDWERKRFAVDHKELCGSLVELHKDGTINLVHHTAKRYLVDQKVVDVGAGEVEMATLCVGYLGFPCFDPACDDADMPTFIALGYYGLFDYAYAYWSHHLDACTRLHGSEGILKNLSEATEVFIDAHWIDSGPSTTKKVLRQPFIERWKPLESNGNLDRLVIAGWLARRQTATSTKPDADEQVLELHRMVPRIRASLEDVSKTTSEPEKFRSMYGSDIFKCPRVNCVHFYDGFSSERLRDDHVPKHERSFFCSFSGCAMSTIGCATLKELHKHENEYHGTIDLDADEPEYPEIPVEKTTFECTQCDAKFTRNSNLKIHMRKHNAPDQKSFVCSQCGKSFSRLGDRTRHESTIHSNAKVHACREFKYDVRIFFAPNNREADFELFGRLAAKMREPAAKLKRD</sequence>
<dbReference type="SMART" id="SM00355">
    <property type="entry name" value="ZnF_C2H2"/>
    <property type="match status" value="4"/>
</dbReference>
<feature type="domain" description="C2H2-type" evidence="6">
    <location>
        <begin position="516"/>
        <end position="544"/>
    </location>
</feature>
<evidence type="ECO:0000256" key="2">
    <source>
        <dbReference type="ARBA" id="ARBA00022737"/>
    </source>
</evidence>
<feature type="domain" description="C2H2-type" evidence="6">
    <location>
        <begin position="486"/>
        <end position="513"/>
    </location>
</feature>
<accession>A0A9P4WCX1</accession>
<evidence type="ECO:0000256" key="3">
    <source>
        <dbReference type="ARBA" id="ARBA00022771"/>
    </source>
</evidence>
<gene>
    <name evidence="7" type="ORF">E8E13_006478</name>
</gene>
<protein>
    <recommendedName>
        <fullName evidence="6">C2H2-type domain-containing protein</fullName>
    </recommendedName>
</protein>
<dbReference type="PROSITE" id="PS50157">
    <property type="entry name" value="ZINC_FINGER_C2H2_2"/>
    <property type="match status" value="2"/>
</dbReference>
<dbReference type="SUPFAM" id="SSF57667">
    <property type="entry name" value="beta-beta-alpha zinc fingers"/>
    <property type="match status" value="1"/>
</dbReference>
<evidence type="ECO:0000256" key="4">
    <source>
        <dbReference type="ARBA" id="ARBA00022833"/>
    </source>
</evidence>
<name>A0A9P4WCX1_CURKU</name>
<evidence type="ECO:0000313" key="8">
    <source>
        <dbReference type="Proteomes" id="UP000801428"/>
    </source>
</evidence>
<dbReference type="Pfam" id="PF00096">
    <property type="entry name" value="zf-C2H2"/>
    <property type="match status" value="2"/>
</dbReference>
<dbReference type="InterPro" id="IPR013087">
    <property type="entry name" value="Znf_C2H2_type"/>
</dbReference>
<dbReference type="InterPro" id="IPR036236">
    <property type="entry name" value="Znf_C2H2_sf"/>
</dbReference>
<keyword evidence="3 5" id="KW-0863">Zinc-finger</keyword>
<dbReference type="PROSITE" id="PS00028">
    <property type="entry name" value="ZINC_FINGER_C2H2_1"/>
    <property type="match status" value="2"/>
</dbReference>
<dbReference type="Pfam" id="PF24883">
    <property type="entry name" value="NPHP3_N"/>
    <property type="match status" value="1"/>
</dbReference>
<evidence type="ECO:0000259" key="6">
    <source>
        <dbReference type="PROSITE" id="PS50157"/>
    </source>
</evidence>
<keyword evidence="8" id="KW-1185">Reference proteome</keyword>
<evidence type="ECO:0000256" key="1">
    <source>
        <dbReference type="ARBA" id="ARBA00022723"/>
    </source>
</evidence>
<dbReference type="EMBL" id="SWKU01000005">
    <property type="protein sequence ID" value="KAF3006565.1"/>
    <property type="molecule type" value="Genomic_DNA"/>
</dbReference>
<comment type="caution">
    <text evidence="7">The sequence shown here is derived from an EMBL/GenBank/DDBJ whole genome shotgun (WGS) entry which is preliminary data.</text>
</comment>
<reference evidence="7" key="1">
    <citation type="submission" date="2019-04" db="EMBL/GenBank/DDBJ databases">
        <title>Sequencing of skin fungus with MAO and IRED activity.</title>
        <authorList>
            <person name="Marsaioli A.J."/>
            <person name="Bonatto J.M.C."/>
            <person name="Reis Junior O."/>
        </authorList>
    </citation>
    <scope>NUCLEOTIDE SEQUENCE</scope>
    <source>
        <strain evidence="7">30M1</strain>
    </source>
</reference>
<keyword evidence="2" id="KW-0677">Repeat</keyword>
<dbReference type="PANTHER" id="PTHR10039">
    <property type="entry name" value="AMELOGENIN"/>
    <property type="match status" value="1"/>
</dbReference>
<dbReference type="FunFam" id="3.30.160.60:FF:000100">
    <property type="entry name" value="Zinc finger 45-like"/>
    <property type="match status" value="2"/>
</dbReference>
<dbReference type="AlphaFoldDB" id="A0A9P4WCX1"/>
<organism evidence="7 8">
    <name type="scientific">Curvularia kusanoi</name>
    <name type="common">Cochliobolus kusanoi</name>
    <dbReference type="NCBI Taxonomy" id="90978"/>
    <lineage>
        <taxon>Eukaryota</taxon>
        <taxon>Fungi</taxon>
        <taxon>Dikarya</taxon>
        <taxon>Ascomycota</taxon>
        <taxon>Pezizomycotina</taxon>
        <taxon>Dothideomycetes</taxon>
        <taxon>Pleosporomycetidae</taxon>
        <taxon>Pleosporales</taxon>
        <taxon>Pleosporineae</taxon>
        <taxon>Pleosporaceae</taxon>
        <taxon>Curvularia</taxon>
    </lineage>
</organism>
<dbReference type="PANTHER" id="PTHR10039:SF14">
    <property type="entry name" value="NACHT DOMAIN-CONTAINING PROTEIN"/>
    <property type="match status" value="1"/>
</dbReference>
<proteinExistence type="predicted"/>
<dbReference type="GO" id="GO:0008270">
    <property type="term" value="F:zinc ion binding"/>
    <property type="evidence" value="ECO:0007669"/>
    <property type="project" value="UniProtKB-KW"/>
</dbReference>
<keyword evidence="1" id="KW-0479">Metal-binding</keyword>
<evidence type="ECO:0000256" key="5">
    <source>
        <dbReference type="PROSITE-ProRule" id="PRU00042"/>
    </source>
</evidence>
<evidence type="ECO:0000313" key="7">
    <source>
        <dbReference type="EMBL" id="KAF3006565.1"/>
    </source>
</evidence>
<dbReference type="OrthoDB" id="21416at2759"/>